<reference evidence="16 17" key="1">
    <citation type="submission" date="2007-03" db="EMBL/GenBank/DDBJ databases">
        <authorList>
            <person name="Stal L."/>
            <person name="Ferriera S."/>
            <person name="Johnson J."/>
            <person name="Kravitz S."/>
            <person name="Beeson K."/>
            <person name="Sutton G."/>
            <person name="Rogers Y.-H."/>
            <person name="Friedman R."/>
            <person name="Frazier M."/>
            <person name="Venter J.C."/>
        </authorList>
    </citation>
    <scope>NUCLEOTIDE SEQUENCE [LARGE SCALE GENOMIC DNA]</scope>
    <source>
        <strain evidence="16 17">CCY0110</strain>
    </source>
</reference>
<dbReference type="InterPro" id="IPR042103">
    <property type="entry name" value="SerRS_1_N_sf"/>
</dbReference>
<feature type="binding site" evidence="13">
    <location>
        <position position="388"/>
    </location>
    <ligand>
        <name>L-serine</name>
        <dbReference type="ChEBI" id="CHEBI:33384"/>
    </ligand>
</feature>
<evidence type="ECO:0000256" key="9">
    <source>
        <dbReference type="ARBA" id="ARBA00023146"/>
    </source>
</evidence>
<comment type="domain">
    <text evidence="12">Consists of two distinct domains, a catalytic core and a N-terminal extension that is involved in tRNA binding.</text>
</comment>
<evidence type="ECO:0000313" key="17">
    <source>
        <dbReference type="Proteomes" id="UP000003781"/>
    </source>
</evidence>
<comment type="similarity">
    <text evidence="3 12">Belongs to the class-II aminoacyl-tRNA synthetase family. Type-1 seryl-tRNA synthetase subfamily.</text>
</comment>
<evidence type="ECO:0000256" key="8">
    <source>
        <dbReference type="ARBA" id="ARBA00022917"/>
    </source>
</evidence>
<sequence length="427" mass="47809">MLDLKQIRETPDTIQALLNRRSASSEYDLTPILDRDRTTRELESVRTELQARSNEIGKLIGQKIKGGVDPKGEEIQALKEEGNTVKTKLNELEPQEKQLKAEIEALLLQLPNLPSESTPIGKDETENVEIRKWGDEFLPKIEVLPHWEIAERLGILEVERAVKIAQSRFIALIGAGAALERALINFMLDQQIAAGYLEVMPPVLINSSALQGTGQLPKFAEESFKVPDDDLWLAPTAEVPVTNLYSGEILEAETLPIKHCAFTPCFRREAGSYGKDTRGLIRLHQFNKVELVKLVHPETSEVAHQQLVNDAEAILQALKLPYRVLELCTGDLGFGATKCYDLEVWLPSSNSYREISSCSNCWDFQARRANIRFKEKGQKGTQYVHTLNGSGLAIGRTMAAILENYQQGDGTVKIPDVLQPYLKRDIL</sequence>
<evidence type="ECO:0000256" key="4">
    <source>
        <dbReference type="ARBA" id="ARBA00022490"/>
    </source>
</evidence>
<keyword evidence="4 12" id="KW-0963">Cytoplasm</keyword>
<dbReference type="GO" id="GO:0004828">
    <property type="term" value="F:serine-tRNA ligase activity"/>
    <property type="evidence" value="ECO:0007669"/>
    <property type="project" value="UniProtKB-UniRule"/>
</dbReference>
<dbReference type="EMBL" id="AAXW01000022">
    <property type="protein sequence ID" value="EAZ90654.1"/>
    <property type="molecule type" value="Genomic_DNA"/>
</dbReference>
<dbReference type="SUPFAM" id="SSF46589">
    <property type="entry name" value="tRNA-binding arm"/>
    <property type="match status" value="1"/>
</dbReference>
<dbReference type="Pfam" id="PF00587">
    <property type="entry name" value="tRNA-synt_2b"/>
    <property type="match status" value="1"/>
</dbReference>
<dbReference type="InterPro" id="IPR045864">
    <property type="entry name" value="aa-tRNA-synth_II/BPL/LPL"/>
</dbReference>
<name>A3ISD8_9CHRO</name>
<feature type="binding site" evidence="12 14">
    <location>
        <begin position="267"/>
        <end position="269"/>
    </location>
    <ligand>
        <name>ATP</name>
        <dbReference type="ChEBI" id="CHEBI:30616"/>
    </ligand>
</feature>
<dbReference type="GO" id="GO:0016260">
    <property type="term" value="P:selenocysteine biosynthetic process"/>
    <property type="evidence" value="ECO:0007669"/>
    <property type="project" value="UniProtKB-UniRule"/>
</dbReference>
<dbReference type="RefSeq" id="WP_008276294.1">
    <property type="nucleotide sequence ID" value="NZ_AAXW01000022.1"/>
</dbReference>
<dbReference type="PANTHER" id="PTHR43697:SF1">
    <property type="entry name" value="SERINE--TRNA LIGASE"/>
    <property type="match status" value="1"/>
</dbReference>
<dbReference type="InterPro" id="IPR015866">
    <property type="entry name" value="Ser-tRNA-synth_1_N"/>
</dbReference>
<comment type="caution">
    <text evidence="12">Lacks conserved residue(s) required for the propagation of feature annotation.</text>
</comment>
<keyword evidence="6 12" id="KW-0547">Nucleotide-binding</keyword>
<keyword evidence="9 12" id="KW-0030">Aminoacyl-tRNA synthetase</keyword>
<evidence type="ECO:0000256" key="11">
    <source>
        <dbReference type="ARBA" id="ARBA00048823"/>
    </source>
</evidence>
<dbReference type="GO" id="GO:0005737">
    <property type="term" value="C:cytoplasm"/>
    <property type="evidence" value="ECO:0007669"/>
    <property type="project" value="UniProtKB-SubCell"/>
</dbReference>
<dbReference type="eggNOG" id="COG0172">
    <property type="taxonomic scope" value="Bacteria"/>
</dbReference>
<dbReference type="GO" id="GO:0005524">
    <property type="term" value="F:ATP binding"/>
    <property type="evidence" value="ECO:0007669"/>
    <property type="project" value="UniProtKB-UniRule"/>
</dbReference>
<evidence type="ECO:0000256" key="1">
    <source>
        <dbReference type="ARBA" id="ARBA00004496"/>
    </source>
</evidence>
<dbReference type="AlphaFoldDB" id="A3ISD8"/>
<dbReference type="HAMAP" id="MF_00176">
    <property type="entry name" value="Ser_tRNA_synth_type1"/>
    <property type="match status" value="1"/>
</dbReference>
<evidence type="ECO:0000256" key="13">
    <source>
        <dbReference type="PIRSR" id="PIRSR001529-1"/>
    </source>
</evidence>
<organism evidence="16 17">
    <name type="scientific">Crocosphaera chwakensis CCY0110</name>
    <dbReference type="NCBI Taxonomy" id="391612"/>
    <lineage>
        <taxon>Bacteria</taxon>
        <taxon>Bacillati</taxon>
        <taxon>Cyanobacteriota</taxon>
        <taxon>Cyanophyceae</taxon>
        <taxon>Oscillatoriophycideae</taxon>
        <taxon>Chroococcales</taxon>
        <taxon>Aphanothecaceae</taxon>
        <taxon>Crocosphaera</taxon>
        <taxon>Crocosphaera chwakensis</taxon>
    </lineage>
</organism>
<evidence type="ECO:0000256" key="14">
    <source>
        <dbReference type="PIRSR" id="PIRSR001529-2"/>
    </source>
</evidence>
<feature type="binding site" evidence="12 14">
    <location>
        <begin position="354"/>
        <end position="357"/>
    </location>
    <ligand>
        <name>ATP</name>
        <dbReference type="ChEBI" id="CHEBI:30616"/>
    </ligand>
</feature>
<feature type="binding site" evidence="12">
    <location>
        <begin position="236"/>
        <end position="238"/>
    </location>
    <ligand>
        <name>L-serine</name>
        <dbReference type="ChEBI" id="CHEBI:33384"/>
    </ligand>
</feature>
<dbReference type="PRINTS" id="PR00981">
    <property type="entry name" value="TRNASYNTHSER"/>
</dbReference>
<dbReference type="SUPFAM" id="SSF55681">
    <property type="entry name" value="Class II aaRS and biotin synthetases"/>
    <property type="match status" value="1"/>
</dbReference>
<keyword evidence="8 12" id="KW-0648">Protein biosynthesis</keyword>
<dbReference type="PIRSF" id="PIRSF001529">
    <property type="entry name" value="Ser-tRNA-synth_IIa"/>
    <property type="match status" value="1"/>
</dbReference>
<comment type="catalytic activity">
    <reaction evidence="11 12">
        <text>tRNA(Ser) + L-serine + ATP = L-seryl-tRNA(Ser) + AMP + diphosphate + H(+)</text>
        <dbReference type="Rhea" id="RHEA:12292"/>
        <dbReference type="Rhea" id="RHEA-COMP:9669"/>
        <dbReference type="Rhea" id="RHEA-COMP:9703"/>
        <dbReference type="ChEBI" id="CHEBI:15378"/>
        <dbReference type="ChEBI" id="CHEBI:30616"/>
        <dbReference type="ChEBI" id="CHEBI:33019"/>
        <dbReference type="ChEBI" id="CHEBI:33384"/>
        <dbReference type="ChEBI" id="CHEBI:78442"/>
        <dbReference type="ChEBI" id="CHEBI:78533"/>
        <dbReference type="ChEBI" id="CHEBI:456215"/>
        <dbReference type="EC" id="6.1.1.11"/>
    </reaction>
</comment>
<feature type="binding site" evidence="13">
    <location>
        <position position="236"/>
    </location>
    <ligand>
        <name>L-serine</name>
        <dbReference type="ChEBI" id="CHEBI:33384"/>
    </ligand>
</feature>
<dbReference type="Gene3D" id="3.30.930.10">
    <property type="entry name" value="Bira Bifunctional Protein, Domain 2"/>
    <property type="match status" value="1"/>
</dbReference>
<evidence type="ECO:0000313" key="16">
    <source>
        <dbReference type="EMBL" id="EAZ90654.1"/>
    </source>
</evidence>
<feature type="binding site" evidence="12">
    <location>
        <position position="390"/>
    </location>
    <ligand>
        <name>L-serine</name>
        <dbReference type="ChEBI" id="CHEBI:33384"/>
    </ligand>
</feature>
<dbReference type="CDD" id="cd00770">
    <property type="entry name" value="SerRS_core"/>
    <property type="match status" value="1"/>
</dbReference>
<evidence type="ECO:0000256" key="12">
    <source>
        <dbReference type="HAMAP-Rule" id="MF_00176"/>
    </source>
</evidence>
<dbReference type="OrthoDB" id="9804647at2"/>
<feature type="domain" description="Aminoacyl-transfer RNA synthetases class-II family profile" evidence="15">
    <location>
        <begin position="179"/>
        <end position="415"/>
    </location>
</feature>
<dbReference type="InterPro" id="IPR002314">
    <property type="entry name" value="aa-tRNA-synt_IIb"/>
</dbReference>
<evidence type="ECO:0000259" key="15">
    <source>
        <dbReference type="PROSITE" id="PS50862"/>
    </source>
</evidence>
<evidence type="ECO:0000256" key="7">
    <source>
        <dbReference type="ARBA" id="ARBA00022840"/>
    </source>
</evidence>
<comment type="catalytic activity">
    <reaction evidence="10 12">
        <text>tRNA(Sec) + L-serine + ATP = L-seryl-tRNA(Sec) + AMP + diphosphate + H(+)</text>
        <dbReference type="Rhea" id="RHEA:42580"/>
        <dbReference type="Rhea" id="RHEA-COMP:9742"/>
        <dbReference type="Rhea" id="RHEA-COMP:10128"/>
        <dbReference type="ChEBI" id="CHEBI:15378"/>
        <dbReference type="ChEBI" id="CHEBI:30616"/>
        <dbReference type="ChEBI" id="CHEBI:33019"/>
        <dbReference type="ChEBI" id="CHEBI:33384"/>
        <dbReference type="ChEBI" id="CHEBI:78442"/>
        <dbReference type="ChEBI" id="CHEBI:78533"/>
        <dbReference type="ChEBI" id="CHEBI:456215"/>
        <dbReference type="EC" id="6.1.1.11"/>
    </reaction>
</comment>
<dbReference type="InterPro" id="IPR006195">
    <property type="entry name" value="aa-tRNA-synth_II"/>
</dbReference>
<dbReference type="UniPathway" id="UPA00906">
    <property type="reaction ID" value="UER00895"/>
</dbReference>
<dbReference type="Gene3D" id="1.10.287.40">
    <property type="entry name" value="Serine-tRNA synthetase, tRNA binding domain"/>
    <property type="match status" value="1"/>
</dbReference>
<comment type="function">
    <text evidence="12">Catalyzes the attachment of serine to tRNA(Ser). Is also able to aminoacylate tRNA(Sec) with serine, to form the misacylated tRNA L-seryl-tRNA(Sec), which will be further converted into selenocysteinyl-tRNA(Sec).</text>
</comment>
<evidence type="ECO:0000256" key="2">
    <source>
        <dbReference type="ARBA" id="ARBA00005045"/>
    </source>
</evidence>
<evidence type="ECO:0000256" key="6">
    <source>
        <dbReference type="ARBA" id="ARBA00022741"/>
    </source>
</evidence>
<protein>
    <recommendedName>
        <fullName evidence="12">Serine--tRNA ligase</fullName>
        <ecNumber evidence="12">6.1.1.11</ecNumber>
    </recommendedName>
    <alternativeName>
        <fullName evidence="12">Seryl-tRNA synthetase</fullName>
        <shortName evidence="12">SerRS</shortName>
    </alternativeName>
    <alternativeName>
        <fullName evidence="12">Seryl-tRNA(Ser/Sec) synthetase</fullName>
    </alternativeName>
</protein>
<comment type="subunit">
    <text evidence="12">Homodimer. The tRNA molecule binds across the dimer.</text>
</comment>
<dbReference type="Pfam" id="PF02403">
    <property type="entry name" value="Seryl_tRNA_N"/>
    <property type="match status" value="1"/>
</dbReference>
<keyword evidence="5 12" id="KW-0436">Ligase</keyword>
<dbReference type="PROSITE" id="PS50862">
    <property type="entry name" value="AA_TRNA_LIGASE_II"/>
    <property type="match status" value="1"/>
</dbReference>
<dbReference type="NCBIfam" id="TIGR00414">
    <property type="entry name" value="serS"/>
    <property type="match status" value="1"/>
</dbReference>
<comment type="caution">
    <text evidence="16">The sequence shown here is derived from an EMBL/GenBank/DDBJ whole genome shotgun (WGS) entry which is preliminary data.</text>
</comment>
<evidence type="ECO:0000256" key="5">
    <source>
        <dbReference type="ARBA" id="ARBA00022598"/>
    </source>
</evidence>
<gene>
    <name evidence="12" type="primary">serS</name>
    <name evidence="16" type="ORF">CY0110_08266</name>
</gene>
<comment type="pathway">
    <text evidence="2 12">Aminoacyl-tRNA biosynthesis; selenocysteinyl-tRNA(Sec) biosynthesis; L-seryl-tRNA(Sec) from L-serine and tRNA(Sec): step 1/1.</text>
</comment>
<accession>A3ISD8</accession>
<dbReference type="PANTHER" id="PTHR43697">
    <property type="entry name" value="SERYL-TRNA SYNTHETASE"/>
    <property type="match status" value="1"/>
</dbReference>
<keyword evidence="7 12" id="KW-0067">ATP-binding</keyword>
<dbReference type="EC" id="6.1.1.11" evidence="12"/>
<dbReference type="InterPro" id="IPR033729">
    <property type="entry name" value="SerRS_core"/>
</dbReference>
<proteinExistence type="inferred from homology"/>
<keyword evidence="17" id="KW-1185">Reference proteome</keyword>
<dbReference type="InterPro" id="IPR010978">
    <property type="entry name" value="tRNA-bd_arm"/>
</dbReference>
<feature type="binding site" evidence="12 13">
    <location>
        <position position="290"/>
    </location>
    <ligand>
        <name>L-serine</name>
        <dbReference type="ChEBI" id="CHEBI:33384"/>
    </ligand>
</feature>
<dbReference type="InterPro" id="IPR002317">
    <property type="entry name" value="Ser-tRNA-ligase_type_1"/>
</dbReference>
<dbReference type="GO" id="GO:0006434">
    <property type="term" value="P:seryl-tRNA aminoacylation"/>
    <property type="evidence" value="ECO:0007669"/>
    <property type="project" value="UniProtKB-UniRule"/>
</dbReference>
<evidence type="ECO:0000256" key="3">
    <source>
        <dbReference type="ARBA" id="ARBA00010728"/>
    </source>
</evidence>
<dbReference type="Proteomes" id="UP000003781">
    <property type="component" value="Unassembled WGS sequence"/>
</dbReference>
<evidence type="ECO:0000256" key="10">
    <source>
        <dbReference type="ARBA" id="ARBA00047929"/>
    </source>
</evidence>
<feature type="binding site" evidence="13">
    <location>
        <position position="267"/>
    </location>
    <ligand>
        <name>L-serine</name>
        <dbReference type="ChEBI" id="CHEBI:33384"/>
    </ligand>
</feature>
<comment type="subcellular location">
    <subcellularLocation>
        <location evidence="1 12">Cytoplasm</location>
    </subcellularLocation>
</comment>